<accession>A0AAW0I884</accession>
<comment type="caution">
    <text evidence="2">The sequence shown here is derived from an EMBL/GenBank/DDBJ whole genome shotgun (WGS) entry which is preliminary data.</text>
</comment>
<keyword evidence="3" id="KW-1185">Reference proteome</keyword>
<dbReference type="AlphaFoldDB" id="A0AAW0I884"/>
<keyword evidence="1" id="KW-0732">Signal</keyword>
<reference evidence="2 3" key="1">
    <citation type="journal article" date="2023" name="bioRxiv">
        <title>Conserved and derived expression patterns and positive selection on dental genes reveal complex evolutionary context of ever-growing rodent molars.</title>
        <authorList>
            <person name="Calamari Z.T."/>
            <person name="Song A."/>
            <person name="Cohen E."/>
            <person name="Akter M."/>
            <person name="Roy R.D."/>
            <person name="Hallikas O."/>
            <person name="Christensen M.M."/>
            <person name="Li P."/>
            <person name="Marangoni P."/>
            <person name="Jernvall J."/>
            <person name="Klein O.D."/>
        </authorList>
    </citation>
    <scope>NUCLEOTIDE SEQUENCE [LARGE SCALE GENOMIC DNA]</scope>
    <source>
        <strain evidence="2">V071</strain>
    </source>
</reference>
<feature type="chain" id="PRO_5043597822" evidence="1">
    <location>
        <begin position="29"/>
        <end position="154"/>
    </location>
</feature>
<sequence length="154" mass="17884">MYLSRFLSIHALWVTVSSVMQPYPLVWGHYDVCKTQIYTEEGKVWDYMACQPESTDMTKYLKVKLDPPDITCGDPPEAFCAMMEGKYRMSFARVQFLLTQVLQDAFKAFLQGPYQVYRWVQSEEVQIAHTSPSGSGENYTQQYLEIVHQRSSLE</sequence>
<organism evidence="2 3">
    <name type="scientific">Myodes glareolus</name>
    <name type="common">Bank vole</name>
    <name type="synonym">Clethrionomys glareolus</name>
    <dbReference type="NCBI Taxonomy" id="447135"/>
    <lineage>
        <taxon>Eukaryota</taxon>
        <taxon>Metazoa</taxon>
        <taxon>Chordata</taxon>
        <taxon>Craniata</taxon>
        <taxon>Vertebrata</taxon>
        <taxon>Euteleostomi</taxon>
        <taxon>Mammalia</taxon>
        <taxon>Eutheria</taxon>
        <taxon>Euarchontoglires</taxon>
        <taxon>Glires</taxon>
        <taxon>Rodentia</taxon>
        <taxon>Myomorpha</taxon>
        <taxon>Muroidea</taxon>
        <taxon>Cricetidae</taxon>
        <taxon>Arvicolinae</taxon>
        <taxon>Myodes</taxon>
    </lineage>
</organism>
<gene>
    <name evidence="2" type="ORF">U0070_008236</name>
</gene>
<dbReference type="Proteomes" id="UP001488838">
    <property type="component" value="Unassembled WGS sequence"/>
</dbReference>
<name>A0AAW0I884_MYOGA</name>
<evidence type="ECO:0000256" key="1">
    <source>
        <dbReference type="SAM" id="SignalP"/>
    </source>
</evidence>
<proteinExistence type="predicted"/>
<dbReference type="Gene3D" id="2.10.25.10">
    <property type="entry name" value="Laminin"/>
    <property type="match status" value="1"/>
</dbReference>
<protein>
    <submittedName>
        <fullName evidence="2">Uncharacterized protein</fullName>
    </submittedName>
</protein>
<evidence type="ECO:0000313" key="3">
    <source>
        <dbReference type="Proteomes" id="UP001488838"/>
    </source>
</evidence>
<evidence type="ECO:0000313" key="2">
    <source>
        <dbReference type="EMBL" id="KAK7810615.1"/>
    </source>
</evidence>
<dbReference type="EMBL" id="JBBHLL010000192">
    <property type="protein sequence ID" value="KAK7810615.1"/>
    <property type="molecule type" value="Genomic_DNA"/>
</dbReference>
<feature type="signal peptide" evidence="1">
    <location>
        <begin position="1"/>
        <end position="28"/>
    </location>
</feature>